<evidence type="ECO:0000313" key="1">
    <source>
        <dbReference type="EMBL" id="EST47653.1"/>
    </source>
</evidence>
<dbReference type="Proteomes" id="UP000018208">
    <property type="component" value="Unassembled WGS sequence"/>
</dbReference>
<organism evidence="1">
    <name type="scientific">Spironucleus salmonicida</name>
    <dbReference type="NCBI Taxonomy" id="348837"/>
    <lineage>
        <taxon>Eukaryota</taxon>
        <taxon>Metamonada</taxon>
        <taxon>Diplomonadida</taxon>
        <taxon>Hexamitidae</taxon>
        <taxon>Hexamitinae</taxon>
        <taxon>Spironucleus</taxon>
    </lineage>
</organism>
<dbReference type="AlphaFoldDB" id="V6LTT6"/>
<keyword evidence="3" id="KW-1185">Reference proteome</keyword>
<gene>
    <name evidence="1" type="ORF">SS50377_12348</name>
    <name evidence="2" type="ORF">SS50377_23076</name>
</gene>
<accession>V6LTT6</accession>
<dbReference type="EMBL" id="AUWU02000003">
    <property type="protein sequence ID" value="KAH0575443.1"/>
    <property type="molecule type" value="Genomic_DNA"/>
</dbReference>
<name>V6LTT6_9EUKA</name>
<reference evidence="2" key="2">
    <citation type="submission" date="2020-12" db="EMBL/GenBank/DDBJ databases">
        <title>New Spironucleus salmonicida genome in near-complete chromosomes.</title>
        <authorList>
            <person name="Xu F."/>
            <person name="Kurt Z."/>
            <person name="Jimenez-Gonzalez A."/>
            <person name="Astvaldsson A."/>
            <person name="Andersson J.O."/>
            <person name="Svard S.G."/>
        </authorList>
    </citation>
    <scope>NUCLEOTIDE SEQUENCE</scope>
    <source>
        <strain evidence="2">ATCC 50377</strain>
    </source>
</reference>
<sequence length="139" mass="16037">MSGQCSVVGSCIINPLLDNKNVIYKPSSKEVGAFSYEQGAQIRQECNALKTHKMPKKQQGLFDPIQEQKKENLWLTNQKCSHNILNKGLNNYAEFSSTQKTQLQDALQQIPQDFKVKVNENRDKERARVEYKYAHYNDN</sequence>
<evidence type="ECO:0000313" key="2">
    <source>
        <dbReference type="EMBL" id="KAH0575443.1"/>
    </source>
</evidence>
<dbReference type="EMBL" id="KI546038">
    <property type="protein sequence ID" value="EST47653.1"/>
    <property type="molecule type" value="Genomic_DNA"/>
</dbReference>
<protein>
    <submittedName>
        <fullName evidence="1">Uncharacterized protein</fullName>
    </submittedName>
</protein>
<reference evidence="1 2" key="1">
    <citation type="journal article" date="2014" name="PLoS Genet.">
        <title>The Genome of Spironucleus salmonicida Highlights a Fish Pathogen Adapted to Fluctuating Environments.</title>
        <authorList>
            <person name="Xu F."/>
            <person name="Jerlstrom-Hultqvist J."/>
            <person name="Einarsson E."/>
            <person name="Astvaldsson A."/>
            <person name="Svard S.G."/>
            <person name="Andersson J.O."/>
        </authorList>
    </citation>
    <scope>NUCLEOTIDE SEQUENCE</scope>
    <source>
        <strain evidence="2">ATCC 50377</strain>
    </source>
</reference>
<dbReference type="VEuPathDB" id="GiardiaDB:SS50377_23076"/>
<proteinExistence type="predicted"/>
<evidence type="ECO:0000313" key="3">
    <source>
        <dbReference type="Proteomes" id="UP000018208"/>
    </source>
</evidence>